<dbReference type="AlphaFoldDB" id="A0AAV5BYU5"/>
<reference evidence="3" key="2">
    <citation type="submission" date="2021-12" db="EMBL/GenBank/DDBJ databases">
        <title>Resequencing data analysis of finger millet.</title>
        <authorList>
            <person name="Hatakeyama M."/>
            <person name="Aluri S."/>
            <person name="Balachadran M.T."/>
            <person name="Sivarajan S.R."/>
            <person name="Poveda L."/>
            <person name="Shimizu-Inatsugi R."/>
            <person name="Schlapbach R."/>
            <person name="Sreeman S.M."/>
            <person name="Shimizu K.K."/>
        </authorList>
    </citation>
    <scope>NUCLEOTIDE SEQUENCE</scope>
</reference>
<keyword evidence="4" id="KW-1185">Reference proteome</keyword>
<dbReference type="GO" id="GO:0016747">
    <property type="term" value="F:acyltransferase activity, transferring groups other than amino-acyl groups"/>
    <property type="evidence" value="ECO:0007669"/>
    <property type="project" value="UniProtKB-ARBA"/>
</dbReference>
<dbReference type="Proteomes" id="UP001054889">
    <property type="component" value="Unassembled WGS sequence"/>
</dbReference>
<name>A0AAV5BYU5_ELECO</name>
<dbReference type="Pfam" id="PF02458">
    <property type="entry name" value="Transferase"/>
    <property type="match status" value="1"/>
</dbReference>
<evidence type="ECO:0008006" key="5">
    <source>
        <dbReference type="Google" id="ProtNLM"/>
    </source>
</evidence>
<proteinExistence type="inferred from homology"/>
<keyword evidence="2" id="KW-0808">Transferase</keyword>
<evidence type="ECO:0000256" key="1">
    <source>
        <dbReference type="ARBA" id="ARBA00009861"/>
    </source>
</evidence>
<dbReference type="PANTHER" id="PTHR31147">
    <property type="entry name" value="ACYL TRANSFERASE 4"/>
    <property type="match status" value="1"/>
</dbReference>
<comment type="caution">
    <text evidence="3">The sequence shown here is derived from an EMBL/GenBank/DDBJ whole genome shotgun (WGS) entry which is preliminary data.</text>
</comment>
<sequence>MLKFSIRRRPTVLVPPAVATPRELKRLSHIDGQDGLRFHIPIIQFYRRSMDHRGQDDPVPVIGDALPRALMHYYPFVGRLRKLEGRKLAVHCTGEGVLFTEADADVRLEQFGC</sequence>
<evidence type="ECO:0000313" key="3">
    <source>
        <dbReference type="EMBL" id="GJM91147.1"/>
    </source>
</evidence>
<accession>A0AAV5BYU5</accession>
<dbReference type="Gene3D" id="3.30.559.10">
    <property type="entry name" value="Chloramphenicol acetyltransferase-like domain"/>
    <property type="match status" value="1"/>
</dbReference>
<comment type="similarity">
    <text evidence="1">Belongs to the plant acyltransferase family.</text>
</comment>
<dbReference type="PANTHER" id="PTHR31147:SF66">
    <property type="entry name" value="OS05G0315700 PROTEIN"/>
    <property type="match status" value="1"/>
</dbReference>
<evidence type="ECO:0000313" key="4">
    <source>
        <dbReference type="Proteomes" id="UP001054889"/>
    </source>
</evidence>
<evidence type="ECO:0000256" key="2">
    <source>
        <dbReference type="ARBA" id="ARBA00022679"/>
    </source>
</evidence>
<dbReference type="InterPro" id="IPR023213">
    <property type="entry name" value="CAT-like_dom_sf"/>
</dbReference>
<organism evidence="3 4">
    <name type="scientific">Eleusine coracana subsp. coracana</name>
    <dbReference type="NCBI Taxonomy" id="191504"/>
    <lineage>
        <taxon>Eukaryota</taxon>
        <taxon>Viridiplantae</taxon>
        <taxon>Streptophyta</taxon>
        <taxon>Embryophyta</taxon>
        <taxon>Tracheophyta</taxon>
        <taxon>Spermatophyta</taxon>
        <taxon>Magnoliopsida</taxon>
        <taxon>Liliopsida</taxon>
        <taxon>Poales</taxon>
        <taxon>Poaceae</taxon>
        <taxon>PACMAD clade</taxon>
        <taxon>Chloridoideae</taxon>
        <taxon>Cynodonteae</taxon>
        <taxon>Eleusininae</taxon>
        <taxon>Eleusine</taxon>
    </lineage>
</organism>
<reference evidence="3" key="1">
    <citation type="journal article" date="2018" name="DNA Res.">
        <title>Multiple hybrid de novo genome assembly of finger millet, an orphan allotetraploid crop.</title>
        <authorList>
            <person name="Hatakeyama M."/>
            <person name="Aluri S."/>
            <person name="Balachadran M.T."/>
            <person name="Sivarajan S.R."/>
            <person name="Patrignani A."/>
            <person name="Gruter S."/>
            <person name="Poveda L."/>
            <person name="Shimizu-Inatsugi R."/>
            <person name="Baeten J."/>
            <person name="Francoijs K.J."/>
            <person name="Nataraja K.N."/>
            <person name="Reddy Y.A.N."/>
            <person name="Phadnis S."/>
            <person name="Ravikumar R.L."/>
            <person name="Schlapbach R."/>
            <person name="Sreeman S.M."/>
            <person name="Shimizu K.K."/>
        </authorList>
    </citation>
    <scope>NUCLEOTIDE SEQUENCE</scope>
</reference>
<gene>
    <name evidence="3" type="primary">ga07494</name>
    <name evidence="3" type="ORF">PR202_ga07494</name>
</gene>
<dbReference type="InterPro" id="IPR050898">
    <property type="entry name" value="Plant_acyltransferase"/>
</dbReference>
<protein>
    <recommendedName>
        <fullName evidence="5">Benzyl alcohol O-benzoyltransferase</fullName>
    </recommendedName>
</protein>
<dbReference type="EMBL" id="BQKI01000003">
    <property type="protein sequence ID" value="GJM91147.1"/>
    <property type="molecule type" value="Genomic_DNA"/>
</dbReference>